<keyword evidence="2" id="KW-1185">Reference proteome</keyword>
<sequence>MLCIYKILSKVITNYQKPFLAKCIALKQYAFVENRFILDNALLAFETIHHMKCKTKGRKRKVALKLDVGKACDKIEWGYLKSILLKMRFFIQWLKWM</sequence>
<gene>
    <name evidence="1" type="ORF">KK1_015108</name>
</gene>
<dbReference type="EMBL" id="CM003612">
    <property type="protein sequence ID" value="KYP59671.1"/>
    <property type="molecule type" value="Genomic_DNA"/>
</dbReference>
<dbReference type="Proteomes" id="UP000075243">
    <property type="component" value="Chromosome 10"/>
</dbReference>
<evidence type="ECO:0000313" key="1">
    <source>
        <dbReference type="EMBL" id="KYP59671.1"/>
    </source>
</evidence>
<evidence type="ECO:0000313" key="2">
    <source>
        <dbReference type="Proteomes" id="UP000075243"/>
    </source>
</evidence>
<protein>
    <submittedName>
        <fullName evidence="1">Uncharacterized protein</fullName>
    </submittedName>
</protein>
<dbReference type="PANTHER" id="PTHR46890:SF48">
    <property type="entry name" value="RNA-DIRECTED DNA POLYMERASE"/>
    <property type="match status" value="1"/>
</dbReference>
<reference evidence="1 2" key="1">
    <citation type="journal article" date="2012" name="Nat. Biotechnol.">
        <title>Draft genome sequence of pigeonpea (Cajanus cajan), an orphan legume crop of resource-poor farmers.</title>
        <authorList>
            <person name="Varshney R.K."/>
            <person name="Chen W."/>
            <person name="Li Y."/>
            <person name="Bharti A.K."/>
            <person name="Saxena R.K."/>
            <person name="Schlueter J.A."/>
            <person name="Donoghue M.T."/>
            <person name="Azam S."/>
            <person name="Fan G."/>
            <person name="Whaley A.M."/>
            <person name="Farmer A.D."/>
            <person name="Sheridan J."/>
            <person name="Iwata A."/>
            <person name="Tuteja R."/>
            <person name="Penmetsa R.V."/>
            <person name="Wu W."/>
            <person name="Upadhyaya H.D."/>
            <person name="Yang S.P."/>
            <person name="Shah T."/>
            <person name="Saxena K.B."/>
            <person name="Michael T."/>
            <person name="McCombie W.R."/>
            <person name="Yang B."/>
            <person name="Zhang G."/>
            <person name="Yang H."/>
            <person name="Wang J."/>
            <person name="Spillane C."/>
            <person name="Cook D.R."/>
            <person name="May G.D."/>
            <person name="Xu X."/>
            <person name="Jackson S.A."/>
        </authorList>
    </citation>
    <scope>NUCLEOTIDE SEQUENCE [LARGE SCALE GENOMIC DNA]</scope>
    <source>
        <strain evidence="2">cv. Asha</strain>
    </source>
</reference>
<dbReference type="PANTHER" id="PTHR46890">
    <property type="entry name" value="NON-LTR RETROLELEMENT REVERSE TRANSCRIPTASE-LIKE PROTEIN-RELATED"/>
    <property type="match status" value="1"/>
</dbReference>
<name>A0A151SY74_CAJCA</name>
<accession>A0A151SY74</accession>
<dbReference type="InterPro" id="IPR052343">
    <property type="entry name" value="Retrotransposon-Effector_Assoc"/>
</dbReference>
<proteinExistence type="predicted"/>
<dbReference type="STRING" id="3821.A0A151SY74"/>
<dbReference type="AlphaFoldDB" id="A0A151SY74"/>
<organism evidence="1 2">
    <name type="scientific">Cajanus cajan</name>
    <name type="common">Pigeon pea</name>
    <name type="synonym">Cajanus indicus</name>
    <dbReference type="NCBI Taxonomy" id="3821"/>
    <lineage>
        <taxon>Eukaryota</taxon>
        <taxon>Viridiplantae</taxon>
        <taxon>Streptophyta</taxon>
        <taxon>Embryophyta</taxon>
        <taxon>Tracheophyta</taxon>
        <taxon>Spermatophyta</taxon>
        <taxon>Magnoliopsida</taxon>
        <taxon>eudicotyledons</taxon>
        <taxon>Gunneridae</taxon>
        <taxon>Pentapetalae</taxon>
        <taxon>rosids</taxon>
        <taxon>fabids</taxon>
        <taxon>Fabales</taxon>
        <taxon>Fabaceae</taxon>
        <taxon>Papilionoideae</taxon>
        <taxon>50 kb inversion clade</taxon>
        <taxon>NPAAA clade</taxon>
        <taxon>indigoferoid/millettioid clade</taxon>
        <taxon>Phaseoleae</taxon>
        <taxon>Cajanus</taxon>
    </lineage>
</organism>
<dbReference type="Gramene" id="C.cajan_14677.t">
    <property type="protein sequence ID" value="C.cajan_14677.t.cds1"/>
    <property type="gene ID" value="C.cajan_14677"/>
</dbReference>